<reference evidence="2" key="1">
    <citation type="submission" date="2025-08" db="UniProtKB">
        <authorList>
            <consortium name="RefSeq"/>
        </authorList>
    </citation>
    <scope>IDENTIFICATION</scope>
    <source>
        <tissue evidence="2">Whole body pupa</tissue>
    </source>
</reference>
<evidence type="ECO:0000313" key="2">
    <source>
        <dbReference type="RefSeq" id="XP_037892492.1"/>
    </source>
</evidence>
<name>A0A9C5Z9L6_9MUSC</name>
<accession>A0A9C5Z9L6</accession>
<dbReference type="RefSeq" id="XP_037892492.1">
    <property type="nucleotide sequence ID" value="XM_038036564.1"/>
</dbReference>
<keyword evidence="1" id="KW-1185">Reference proteome</keyword>
<protein>
    <submittedName>
        <fullName evidence="2">Uncharacterized protein LOC119639273</fullName>
    </submittedName>
</protein>
<dbReference type="Proteomes" id="UP000092443">
    <property type="component" value="Unplaced"/>
</dbReference>
<dbReference type="KEGG" id="gfs:119639273"/>
<gene>
    <name evidence="2" type="primary">LOC119639273</name>
</gene>
<organism evidence="1 2">
    <name type="scientific">Glossina fuscipes</name>
    <dbReference type="NCBI Taxonomy" id="7396"/>
    <lineage>
        <taxon>Eukaryota</taxon>
        <taxon>Metazoa</taxon>
        <taxon>Ecdysozoa</taxon>
        <taxon>Arthropoda</taxon>
        <taxon>Hexapoda</taxon>
        <taxon>Insecta</taxon>
        <taxon>Pterygota</taxon>
        <taxon>Neoptera</taxon>
        <taxon>Endopterygota</taxon>
        <taxon>Diptera</taxon>
        <taxon>Brachycera</taxon>
        <taxon>Muscomorpha</taxon>
        <taxon>Hippoboscoidea</taxon>
        <taxon>Glossinidae</taxon>
        <taxon>Glossina</taxon>
    </lineage>
</organism>
<evidence type="ECO:0000313" key="1">
    <source>
        <dbReference type="Proteomes" id="UP000092443"/>
    </source>
</evidence>
<proteinExistence type="predicted"/>
<sequence>MSTGNLGKNLHVDVSQRPAYTSRPAMSHGLLGAQYVTQHMMIDDNWSIQQLIDQFDDVKRVMKTHETIKQIQKRAVTFRVDKVIRKLRTQVHNGRLLLNLHRYHTNKQVMQYLEGDKAKTRLYQKLPLHEISESIDHQTFVMRKEHDRLMFRKEKLEEKLHTLLYEKATLENHTLFQTYYEIEEGKKKAAFKKKLAASAIRLKAAQTINSTYKKIIEVLLKDATYYDVIIRSLVDDIKDQDNYVNYILDVGKPAFALFRVLSLNYVKRRDKVQKTLRKFNESLQRNTIKLRRGSSGFLEANATKNLDVFNIRERYERSSQSMRAMEKHLEIVTNMIRDLKTATLTSNSTKIYKTIKNQQPINRFMHKEIQLDDLRYKTMIIKKEINETARVIIYHNFNVPQMNMGRKAWLLKAAIEGQDMYGARISKHMKERSKLFVLIRFTLFHLFDMLRVVNAPIPRPILNYPNADLELPLLRFEQSLMFRPPAAFEENLERLMAVIKKKLAILMKRFIGLRLNEKTIEKFNVIYRKTLVATSNVDEDDDLIMFEPHGKGEDVETEDEGDLGKSWANVPNRQRIKQISAKVLEENLKRPLVDED</sequence>
<dbReference type="AlphaFoldDB" id="A0A9C5Z9L6"/>
<dbReference type="GeneID" id="119639273"/>